<dbReference type="Pfam" id="PF17042">
    <property type="entry name" value="NBD_C"/>
    <property type="match status" value="1"/>
</dbReference>
<evidence type="ECO:0000259" key="8">
    <source>
        <dbReference type="Pfam" id="PF17042"/>
    </source>
</evidence>
<sequence>MLQKYFDETPKCEFERNLEELNQKVIVLDDDPTGTQTVKDLYVITSFDEASIREGFESENNMFYILTNSRALNESDTEELHKHLIKTIDKVSQELKKDYLIISRGDSTLRGHSYLEPKVLNDTSKGGFDGLFYIPAFFDGNRYTFEGIHYIKEGQTFTPAAETEFANDTTFGYSAHTMQEYVEEKSKGAVNKEDVLLIDIHLIRSCDKEAMFKMLDQVENFKAVVVDALCEEDMNIFTALILEYVQKTNKKFLFRTAADFVKSICTTPGSIIDPSEYDFNDNGGLIVVGSHVKKTTAQLENLLESDIEKIEFDVKQVKNESTLQEYVEQLKEKVETHVSHGKDVVVFTTRDVIRTDDKYENLRLSKLISESLVDIVSNLTIQPRFIIAKGGITSSDVATIGLKIKKALVLGQIDKGIPVWLTGEEAKYSGIPYIVFPGNVGEVTTLKDVYEKLKK</sequence>
<feature type="domain" description="Four-carbon acid sugar kinase nucleotide binding" evidence="8">
    <location>
        <begin position="285"/>
        <end position="446"/>
    </location>
</feature>
<keyword evidence="10" id="KW-1185">Reference proteome</keyword>
<evidence type="ECO:0000256" key="3">
    <source>
        <dbReference type="ARBA" id="ARBA00022741"/>
    </source>
</evidence>
<gene>
    <name evidence="9" type="ORF">MCCS_05530</name>
</gene>
<comment type="similarity">
    <text evidence="1">Belongs to the four-carbon acid sugar kinase family.</text>
</comment>
<evidence type="ECO:0000256" key="2">
    <source>
        <dbReference type="ARBA" id="ARBA00022679"/>
    </source>
</evidence>
<proteinExistence type="inferred from homology"/>
<dbReference type="InterPro" id="IPR010737">
    <property type="entry name" value="4-carb_acid_sugar_kinase_N"/>
</dbReference>
<evidence type="ECO:0008006" key="11">
    <source>
        <dbReference type="Google" id="ProtNLM"/>
    </source>
</evidence>
<organism evidence="9 10">
    <name type="scientific">Macrococcoides canis</name>
    <dbReference type="NCBI Taxonomy" id="1855823"/>
    <lineage>
        <taxon>Bacteria</taxon>
        <taxon>Bacillati</taxon>
        <taxon>Bacillota</taxon>
        <taxon>Bacilli</taxon>
        <taxon>Bacillales</taxon>
        <taxon>Staphylococcaceae</taxon>
        <taxon>Macrococcoides</taxon>
    </lineage>
</organism>
<dbReference type="GeneID" id="35294694"/>
<dbReference type="RefSeq" id="WP_086041887.1">
    <property type="nucleotide sequence ID" value="NZ_CBCRZA010000001.1"/>
</dbReference>
<keyword evidence="6" id="KW-0119">Carbohydrate metabolism</keyword>
<dbReference type="InterPro" id="IPR042213">
    <property type="entry name" value="NBD_C_sf"/>
</dbReference>
<dbReference type="STRING" id="1855823.MCCS_05530"/>
<dbReference type="GO" id="GO:0016301">
    <property type="term" value="F:kinase activity"/>
    <property type="evidence" value="ECO:0007669"/>
    <property type="project" value="UniProtKB-KW"/>
</dbReference>
<accession>A0A1W7A9N5</accession>
<evidence type="ECO:0000259" key="7">
    <source>
        <dbReference type="Pfam" id="PF07005"/>
    </source>
</evidence>
<evidence type="ECO:0000256" key="1">
    <source>
        <dbReference type="ARBA" id="ARBA00005715"/>
    </source>
</evidence>
<protein>
    <recommendedName>
        <fullName evidence="11">Hydroxyacid dehydrogenase</fullName>
    </recommendedName>
</protein>
<dbReference type="KEGG" id="mcak:MCCS_05530"/>
<keyword evidence="2" id="KW-0808">Transferase</keyword>
<evidence type="ECO:0000313" key="10">
    <source>
        <dbReference type="Proteomes" id="UP000194154"/>
    </source>
</evidence>
<dbReference type="OrthoDB" id="153193at2"/>
<dbReference type="Gene3D" id="3.40.980.20">
    <property type="entry name" value="Four-carbon acid sugar kinase, nucleotide binding domain"/>
    <property type="match status" value="1"/>
</dbReference>
<dbReference type="GO" id="GO:0005524">
    <property type="term" value="F:ATP binding"/>
    <property type="evidence" value="ECO:0007669"/>
    <property type="project" value="UniProtKB-KW"/>
</dbReference>
<dbReference type="Pfam" id="PF07005">
    <property type="entry name" value="SBD_N"/>
    <property type="match status" value="1"/>
</dbReference>
<keyword evidence="5" id="KW-0067">ATP-binding</keyword>
<reference evidence="9 10" key="1">
    <citation type="journal article" date="2017" name="Int. J. Syst. Evol. Microbiol.">
        <title>Macrococcus canis sp. nov., a skin bacterium associated with infections in dogs.</title>
        <authorList>
            <person name="Gobeli Brawand S."/>
            <person name="Cotting K."/>
            <person name="Gomez-Sanz E."/>
            <person name="Collaud A."/>
            <person name="Thomann A."/>
            <person name="Brodard I."/>
            <person name="Rodriguez-Campos S."/>
            <person name="Strauss C."/>
            <person name="Perreten V."/>
        </authorList>
    </citation>
    <scope>NUCLEOTIDE SEQUENCE [LARGE SCALE GENOMIC DNA]</scope>
    <source>
        <strain evidence="9 10">KM45013</strain>
    </source>
</reference>
<keyword evidence="3" id="KW-0547">Nucleotide-binding</keyword>
<dbReference type="Gene3D" id="3.40.50.10840">
    <property type="entry name" value="Putative sugar-binding, N-terminal domain"/>
    <property type="match status" value="1"/>
</dbReference>
<evidence type="ECO:0000256" key="6">
    <source>
        <dbReference type="ARBA" id="ARBA00023277"/>
    </source>
</evidence>
<dbReference type="EMBL" id="CP021059">
    <property type="protein sequence ID" value="ARQ06204.1"/>
    <property type="molecule type" value="Genomic_DNA"/>
</dbReference>
<evidence type="ECO:0000256" key="4">
    <source>
        <dbReference type="ARBA" id="ARBA00022777"/>
    </source>
</evidence>
<name>A0A1W7A9N5_9STAP</name>
<dbReference type="Proteomes" id="UP000194154">
    <property type="component" value="Chromosome"/>
</dbReference>
<evidence type="ECO:0000256" key="5">
    <source>
        <dbReference type="ARBA" id="ARBA00022840"/>
    </source>
</evidence>
<dbReference type="InterPro" id="IPR031475">
    <property type="entry name" value="NBD_C"/>
</dbReference>
<dbReference type="AlphaFoldDB" id="A0A1W7A9N5"/>
<dbReference type="SUPFAM" id="SSF142764">
    <property type="entry name" value="YgbK-like"/>
    <property type="match status" value="1"/>
</dbReference>
<dbReference type="InterPro" id="IPR037051">
    <property type="entry name" value="4-carb_acid_sugar_kinase_N_sf"/>
</dbReference>
<keyword evidence="4" id="KW-0418">Kinase</keyword>
<evidence type="ECO:0000313" key="9">
    <source>
        <dbReference type="EMBL" id="ARQ06204.1"/>
    </source>
</evidence>
<feature type="domain" description="Four-carbon acid sugar kinase N-terminal" evidence="7">
    <location>
        <begin position="26"/>
        <end position="263"/>
    </location>
</feature>